<sequence length="187" mass="21537">MNSQELLEELLKINAQPENRKITTQKILAQPDLIKNVLAISKKNSKKVSGKATRVLELVCKINALLIFQHKKEIIKLAETAKLEDVVRPLAKIFELWTLNYFSEEKEIQLQPKDQEKIISICFDWLITPQKMAPQAYSMLTLYLLGKENDWVHPELKSILEQNYASGSAGYKARARQILKNINKTTF</sequence>
<keyword evidence="2" id="KW-1185">Reference proteome</keyword>
<dbReference type="STRING" id="579105.SAMN04488096_104150"/>
<reference evidence="1 2" key="1">
    <citation type="submission" date="2016-11" db="EMBL/GenBank/DDBJ databases">
        <authorList>
            <person name="Jaros S."/>
            <person name="Januszkiewicz K."/>
            <person name="Wedrychowicz H."/>
        </authorList>
    </citation>
    <scope>NUCLEOTIDE SEQUENCE [LARGE SCALE GENOMIC DNA]</scope>
    <source>
        <strain evidence="1 2">DSM 21425</strain>
    </source>
</reference>
<name>A0A1M6DT03_9FLAO</name>
<dbReference type="Proteomes" id="UP000184225">
    <property type="component" value="Unassembled WGS sequence"/>
</dbReference>
<organism evidence="1 2">
    <name type="scientific">Mesonia phycicola</name>
    <dbReference type="NCBI Taxonomy" id="579105"/>
    <lineage>
        <taxon>Bacteria</taxon>
        <taxon>Pseudomonadati</taxon>
        <taxon>Bacteroidota</taxon>
        <taxon>Flavobacteriia</taxon>
        <taxon>Flavobacteriales</taxon>
        <taxon>Flavobacteriaceae</taxon>
        <taxon>Mesonia</taxon>
    </lineage>
</organism>
<gene>
    <name evidence="1" type="ORF">SAMN04488096_104150</name>
</gene>
<evidence type="ECO:0000313" key="1">
    <source>
        <dbReference type="EMBL" id="SHI76303.1"/>
    </source>
</evidence>
<protein>
    <recommendedName>
        <fullName evidence="3">Adenylosuccinate lyase</fullName>
    </recommendedName>
</protein>
<accession>A0A1M6DT03</accession>
<proteinExistence type="predicted"/>
<dbReference type="OrthoDB" id="979487at2"/>
<dbReference type="AlphaFoldDB" id="A0A1M6DT03"/>
<evidence type="ECO:0008006" key="3">
    <source>
        <dbReference type="Google" id="ProtNLM"/>
    </source>
</evidence>
<dbReference type="EMBL" id="FQYY01000004">
    <property type="protein sequence ID" value="SHI76303.1"/>
    <property type="molecule type" value="Genomic_DNA"/>
</dbReference>
<evidence type="ECO:0000313" key="2">
    <source>
        <dbReference type="Proteomes" id="UP000184225"/>
    </source>
</evidence>
<dbReference type="RefSeq" id="WP_073149715.1">
    <property type="nucleotide sequence ID" value="NZ_FQYY01000004.1"/>
</dbReference>